<sequence length="125" mass="14232">MKYIFIVEKTNTGYSAYAENANVATVGDTYAELKENMLEALNMLLEEEQKPLAKESDIEIKFDLAQFLEYYNGINILSLSQKIGVSNSLISQYKTRKKYPSEKQAQKIFQGIKLYGMELASIDLV</sequence>
<evidence type="ECO:0000313" key="1">
    <source>
        <dbReference type="EMBL" id="ASF41879.1"/>
    </source>
</evidence>
<protein>
    <submittedName>
        <fullName evidence="1">Transcriptional regulator</fullName>
    </submittedName>
</protein>
<dbReference type="InterPro" id="IPR035069">
    <property type="entry name" value="TTHA1013/TTHA0281-like"/>
</dbReference>
<proteinExistence type="predicted"/>
<accession>A0A1Z4BKV0</accession>
<dbReference type="KEGG" id="capn:CBG49_01560"/>
<dbReference type="EMBL" id="CP022022">
    <property type="protein sequence ID" value="ASF41879.1"/>
    <property type="molecule type" value="Genomic_DNA"/>
</dbReference>
<dbReference type="SUPFAM" id="SSF143100">
    <property type="entry name" value="TTHA1013/TTHA0281-like"/>
    <property type="match status" value="1"/>
</dbReference>
<reference evidence="2" key="1">
    <citation type="submission" date="2017-06" db="EMBL/GenBank/DDBJ databases">
        <title>Complete genome sequence of Capnocytophaga sp. KCOM 1579 (=ChDC OS43) isolated from a human refractory periapical abscess lesion.</title>
        <authorList>
            <person name="Kook J.-K."/>
            <person name="Park S.-N."/>
            <person name="Lim Y.K."/>
            <person name="Roh H."/>
        </authorList>
    </citation>
    <scope>NUCLEOTIDE SEQUENCE [LARGE SCALE GENOMIC DNA]</scope>
    <source>
        <strain evidence="2">ChDC OS43</strain>
    </source>
</reference>
<dbReference type="RefSeq" id="WP_088593088.1">
    <property type="nucleotide sequence ID" value="NZ_CP022022.1"/>
</dbReference>
<dbReference type="Gene3D" id="3.30.160.250">
    <property type="match status" value="1"/>
</dbReference>
<name>A0A1Z4BKV0_9FLAO</name>
<keyword evidence="2" id="KW-1185">Reference proteome</keyword>
<dbReference type="Proteomes" id="UP000197007">
    <property type="component" value="Chromosome"/>
</dbReference>
<gene>
    <name evidence="1" type="ORF">CBG49_01560</name>
</gene>
<evidence type="ECO:0000313" key="2">
    <source>
        <dbReference type="Proteomes" id="UP000197007"/>
    </source>
</evidence>
<organism evidence="1 2">
    <name type="scientific">Capnocytophaga endodontalis</name>
    <dbReference type="NCBI Taxonomy" id="2708117"/>
    <lineage>
        <taxon>Bacteria</taxon>
        <taxon>Pseudomonadati</taxon>
        <taxon>Bacteroidota</taxon>
        <taxon>Flavobacteriia</taxon>
        <taxon>Flavobacteriales</taxon>
        <taxon>Flavobacteriaceae</taxon>
        <taxon>Capnocytophaga</taxon>
    </lineage>
</organism>
<dbReference type="AlphaFoldDB" id="A0A1Z4BKV0"/>